<evidence type="ECO:0000313" key="2">
    <source>
        <dbReference type="EMBL" id="CAA9551363.1"/>
    </source>
</evidence>
<feature type="compositionally biased region" description="Basic residues" evidence="1">
    <location>
        <begin position="160"/>
        <end position="199"/>
    </location>
</feature>
<reference evidence="2" key="1">
    <citation type="submission" date="2020-02" db="EMBL/GenBank/DDBJ databases">
        <authorList>
            <person name="Meier V. D."/>
        </authorList>
    </citation>
    <scope>NUCLEOTIDE SEQUENCE</scope>
    <source>
        <strain evidence="2">AVDCRST_MAG79</strain>
    </source>
</reference>
<feature type="compositionally biased region" description="Basic and acidic residues" evidence="1">
    <location>
        <begin position="129"/>
        <end position="151"/>
    </location>
</feature>
<feature type="compositionally biased region" description="Low complexity" evidence="1">
    <location>
        <begin position="27"/>
        <end position="44"/>
    </location>
</feature>
<sequence>DEARGRGRRRHRRLRHGLLRGSRRAPGHAARAPGARLRGLGAESGLRLAALPEPRLRARGLAPRSGALPRAARGAARWLRVPPERRAHLLQHPGAGHRLRGVRGRPAGARPGGGADRRRRGPPAGAADPRGRARGELLPPRRADHHVDRRAGTGGGGAGRGRRGTRGRGRRRPAARGRRGGRRRDGRGAARGRRRGRGRGRLEPWAARRPRHRRADRPRAPAGAGHGPAAAVDRGARLRAARHEAVPAVPGVAVVGRGPVHRGLRGRAGDRDAAAPGPAGERRDPHGVSDGLPGGDRPAPDAGGAARHRARRVRGLPGPPERADEPRVGGQPALHGGHGPGHRRGPAGAVPRGRARLRQRRGADDGSPDRAARPGTGAGDGSLGGALRPRPRADRARGGGAVV</sequence>
<feature type="compositionally biased region" description="Low complexity" evidence="1">
    <location>
        <begin position="295"/>
        <end position="305"/>
    </location>
</feature>
<protein>
    <submittedName>
        <fullName evidence="2">Uncharacterized protein</fullName>
    </submittedName>
</protein>
<name>A0A6J4UKB8_9ACTN</name>
<feature type="non-terminal residue" evidence="2">
    <location>
        <position position="403"/>
    </location>
</feature>
<evidence type="ECO:0000256" key="1">
    <source>
        <dbReference type="SAM" id="MobiDB-lite"/>
    </source>
</evidence>
<accession>A0A6J4UKB8</accession>
<dbReference type="EMBL" id="CADCWC010000423">
    <property type="protein sequence ID" value="CAA9551363.1"/>
    <property type="molecule type" value="Genomic_DNA"/>
</dbReference>
<feature type="compositionally biased region" description="Low complexity" evidence="1">
    <location>
        <begin position="220"/>
        <end position="231"/>
    </location>
</feature>
<feature type="compositionally biased region" description="Basic and acidic residues" evidence="1">
    <location>
        <begin position="361"/>
        <end position="372"/>
    </location>
</feature>
<gene>
    <name evidence="2" type="ORF">AVDCRST_MAG79-2726</name>
</gene>
<organism evidence="2">
    <name type="scientific">uncultured Thermoleophilia bacterium</name>
    <dbReference type="NCBI Taxonomy" id="1497501"/>
    <lineage>
        <taxon>Bacteria</taxon>
        <taxon>Bacillati</taxon>
        <taxon>Actinomycetota</taxon>
        <taxon>Thermoleophilia</taxon>
        <taxon>environmental samples</taxon>
    </lineage>
</organism>
<feature type="compositionally biased region" description="Basic residues" evidence="1">
    <location>
        <begin position="1"/>
        <end position="26"/>
    </location>
</feature>
<dbReference type="AlphaFoldDB" id="A0A6J4UKB8"/>
<feature type="region of interest" description="Disordered" evidence="1">
    <location>
        <begin position="90"/>
        <end position="403"/>
    </location>
</feature>
<feature type="non-terminal residue" evidence="2">
    <location>
        <position position="1"/>
    </location>
</feature>
<proteinExistence type="predicted"/>
<feature type="compositionally biased region" description="Low complexity" evidence="1">
    <location>
        <begin position="246"/>
        <end position="258"/>
    </location>
</feature>
<feature type="region of interest" description="Disordered" evidence="1">
    <location>
        <begin position="1"/>
        <end position="44"/>
    </location>
</feature>